<dbReference type="PANTHER" id="PTHR30514:SF18">
    <property type="entry name" value="RPIR-FAMILY TRANSCRIPTIONAL REGULATOR"/>
    <property type="match status" value="1"/>
</dbReference>
<dbReference type="GO" id="GO:1901135">
    <property type="term" value="P:carbohydrate derivative metabolic process"/>
    <property type="evidence" value="ECO:0007669"/>
    <property type="project" value="InterPro"/>
</dbReference>
<dbReference type="InterPro" id="IPR000281">
    <property type="entry name" value="HTH_RpiR"/>
</dbReference>
<feature type="region of interest" description="Disordered" evidence="1">
    <location>
        <begin position="285"/>
        <end position="304"/>
    </location>
</feature>
<comment type="caution">
    <text evidence="3">The sequence shown here is derived from an EMBL/GenBank/DDBJ whole genome shotgun (WGS) entry which is preliminary data.</text>
</comment>
<dbReference type="EMBL" id="BMFJ01000002">
    <property type="protein sequence ID" value="GGE47009.1"/>
    <property type="molecule type" value="Genomic_DNA"/>
</dbReference>
<evidence type="ECO:0000256" key="1">
    <source>
        <dbReference type="SAM" id="MobiDB-lite"/>
    </source>
</evidence>
<evidence type="ECO:0000259" key="2">
    <source>
        <dbReference type="PROSITE" id="PS51071"/>
    </source>
</evidence>
<dbReference type="InterPro" id="IPR009057">
    <property type="entry name" value="Homeodomain-like_sf"/>
</dbReference>
<dbReference type="AlphaFoldDB" id="A0A917AEK5"/>
<dbReference type="SUPFAM" id="SSF46689">
    <property type="entry name" value="Homeodomain-like"/>
    <property type="match status" value="1"/>
</dbReference>
<protein>
    <submittedName>
        <fullName evidence="3">DNA-binding protein</fullName>
    </submittedName>
</protein>
<keyword evidence="4" id="KW-1185">Reference proteome</keyword>
<dbReference type="InterPro" id="IPR036388">
    <property type="entry name" value="WH-like_DNA-bd_sf"/>
</dbReference>
<dbReference type="Gene3D" id="1.10.10.10">
    <property type="entry name" value="Winged helix-like DNA-binding domain superfamily/Winged helix DNA-binding domain"/>
    <property type="match status" value="1"/>
</dbReference>
<dbReference type="Pfam" id="PF01418">
    <property type="entry name" value="HTH_6"/>
    <property type="match status" value="1"/>
</dbReference>
<keyword evidence="3" id="KW-0238">DNA-binding</keyword>
<sequence length="304" mass="32704">MKPDYKAFRTRLTARIPSLSRRVEDGARYILDHPDDVVALSMRDVARRAGVSPATLTRLTDAIGLKSWADLKALHVEHFRRVPPAYAERAAELISRDNSGELIRACFAAAKANLDHTQGANAVNDFTAAAATLATARRVFISAFLSCRGPGHTFAYLARMLRDNVVMLGEGSSLAADLQSLGPEDAVLSVNFRPYGREIDQVADAVRASGARLVCLSDSRATPLTPAAQSVLIFAPESPSFFPSLSAATAAVEALLAAMLATMGEEARARIGRIEQQLYSSGTYARAAEAERAPGQPPDQRKPR</sequence>
<dbReference type="InterPro" id="IPR001347">
    <property type="entry name" value="SIS_dom"/>
</dbReference>
<dbReference type="RefSeq" id="WP_188479375.1">
    <property type="nucleotide sequence ID" value="NZ_BMFJ01000002.1"/>
</dbReference>
<dbReference type="SUPFAM" id="SSF53697">
    <property type="entry name" value="SIS domain"/>
    <property type="match status" value="1"/>
</dbReference>
<dbReference type="Gene3D" id="3.40.50.10490">
    <property type="entry name" value="Glucose-6-phosphate isomerase like protein, domain 1"/>
    <property type="match status" value="1"/>
</dbReference>
<dbReference type="PROSITE" id="PS51071">
    <property type="entry name" value="HTH_RPIR"/>
    <property type="match status" value="1"/>
</dbReference>
<dbReference type="GO" id="GO:0097367">
    <property type="term" value="F:carbohydrate derivative binding"/>
    <property type="evidence" value="ECO:0007669"/>
    <property type="project" value="InterPro"/>
</dbReference>
<evidence type="ECO:0000313" key="4">
    <source>
        <dbReference type="Proteomes" id="UP000612855"/>
    </source>
</evidence>
<organism evidence="3 4">
    <name type="scientific">Primorskyibacter flagellatus</name>
    <dbReference type="NCBI Taxonomy" id="1387277"/>
    <lineage>
        <taxon>Bacteria</taxon>
        <taxon>Pseudomonadati</taxon>
        <taxon>Pseudomonadota</taxon>
        <taxon>Alphaproteobacteria</taxon>
        <taxon>Rhodobacterales</taxon>
        <taxon>Roseobacteraceae</taxon>
        <taxon>Primorskyibacter</taxon>
    </lineage>
</organism>
<dbReference type="GO" id="GO:0003700">
    <property type="term" value="F:DNA-binding transcription factor activity"/>
    <property type="evidence" value="ECO:0007669"/>
    <property type="project" value="InterPro"/>
</dbReference>
<dbReference type="Pfam" id="PF01380">
    <property type="entry name" value="SIS"/>
    <property type="match status" value="1"/>
</dbReference>
<name>A0A917AEK5_9RHOB</name>
<gene>
    <name evidence="3" type="ORF">GCM10011360_37800</name>
</gene>
<dbReference type="InterPro" id="IPR047640">
    <property type="entry name" value="RpiR-like"/>
</dbReference>
<feature type="domain" description="HTH rpiR-type" evidence="2">
    <location>
        <begin position="6"/>
        <end position="82"/>
    </location>
</feature>
<reference evidence="4" key="1">
    <citation type="journal article" date="2019" name="Int. J. Syst. Evol. Microbiol.">
        <title>The Global Catalogue of Microorganisms (GCM) 10K type strain sequencing project: providing services to taxonomists for standard genome sequencing and annotation.</title>
        <authorList>
            <consortium name="The Broad Institute Genomics Platform"/>
            <consortium name="The Broad Institute Genome Sequencing Center for Infectious Disease"/>
            <person name="Wu L."/>
            <person name="Ma J."/>
        </authorList>
    </citation>
    <scope>NUCLEOTIDE SEQUENCE [LARGE SCALE GENOMIC DNA]</scope>
    <source>
        <strain evidence="4">CGMCC 1.12664</strain>
    </source>
</reference>
<dbReference type="GO" id="GO:0003677">
    <property type="term" value="F:DNA binding"/>
    <property type="evidence" value="ECO:0007669"/>
    <property type="project" value="UniProtKB-KW"/>
</dbReference>
<dbReference type="InterPro" id="IPR046348">
    <property type="entry name" value="SIS_dom_sf"/>
</dbReference>
<dbReference type="PANTHER" id="PTHR30514">
    <property type="entry name" value="GLUCOKINASE"/>
    <property type="match status" value="1"/>
</dbReference>
<proteinExistence type="predicted"/>
<evidence type="ECO:0000313" key="3">
    <source>
        <dbReference type="EMBL" id="GGE47009.1"/>
    </source>
</evidence>
<accession>A0A917AEK5</accession>
<dbReference type="Proteomes" id="UP000612855">
    <property type="component" value="Unassembled WGS sequence"/>
</dbReference>